<dbReference type="AlphaFoldDB" id="A0A0S2SDC2"/>
<evidence type="ECO:0000313" key="2">
    <source>
        <dbReference type="Proteomes" id="UP000058114"/>
    </source>
</evidence>
<gene>
    <name evidence="1" type="ORF">WL1483_302</name>
</gene>
<dbReference type="EMBL" id="CP013067">
    <property type="protein sequence ID" value="ALP39721.1"/>
    <property type="molecule type" value="Genomic_DNA"/>
</dbReference>
<dbReference type="PATRIC" id="fig|652.5.peg.3768"/>
<name>A0A0S2SDC2_9GAMM</name>
<accession>A0A0S2SDC2</accession>
<dbReference type="RefSeq" id="WP_029300943.1">
    <property type="nucleotide sequence ID" value="NZ_CP013067.1"/>
</dbReference>
<reference evidence="1 2" key="2">
    <citation type="journal article" date="2016" name="Genome Announc.">
        <title>Complete Genome Sequence of the Highly Virulent Aeromonas schubertii Strain WL1483, Isolated from Diseased Snakehead Fish (Channa argus) in China.</title>
        <authorList>
            <person name="Liu L."/>
            <person name="Li N."/>
            <person name="Zhang D."/>
            <person name="Fu X."/>
            <person name="Shi C."/>
            <person name="Lin Q."/>
            <person name="Hao G."/>
        </authorList>
    </citation>
    <scope>NUCLEOTIDE SEQUENCE [LARGE SCALE GENOMIC DNA]</scope>
    <source>
        <strain evidence="1 2">WL1483</strain>
    </source>
</reference>
<organism evidence="1 2">
    <name type="scientific">Aeromonas schubertii</name>
    <dbReference type="NCBI Taxonomy" id="652"/>
    <lineage>
        <taxon>Bacteria</taxon>
        <taxon>Pseudomonadati</taxon>
        <taxon>Pseudomonadota</taxon>
        <taxon>Gammaproteobacteria</taxon>
        <taxon>Aeromonadales</taxon>
        <taxon>Aeromonadaceae</taxon>
        <taxon>Aeromonas</taxon>
    </lineage>
</organism>
<dbReference type="KEGG" id="asr:WL1483_302"/>
<evidence type="ECO:0000313" key="1">
    <source>
        <dbReference type="EMBL" id="ALP39721.1"/>
    </source>
</evidence>
<dbReference type="Proteomes" id="UP000058114">
    <property type="component" value="Chromosome"/>
</dbReference>
<protein>
    <submittedName>
        <fullName evidence="1">Uncharacterized protein</fullName>
    </submittedName>
</protein>
<proteinExistence type="predicted"/>
<reference evidence="2" key="1">
    <citation type="submission" date="2015-10" db="EMBL/GenBank/DDBJ databases">
        <title>Complete Genome Sequence of Aeromonas schubertii strain WL1483.</title>
        <authorList>
            <person name="Liu L."/>
        </authorList>
    </citation>
    <scope>NUCLEOTIDE SEQUENCE [LARGE SCALE GENOMIC DNA]</scope>
    <source>
        <strain evidence="2">WL1483</strain>
    </source>
</reference>
<sequence>MTENTPDFSALQAEVEADIATLSAIAKVKLATLRQYQRQLLTLREARLPEPKYALCRLLFECREERRARIEALDTVAHQERYLAHLRCDEPLPF</sequence>